<accession>A0ABV0MSK5</accession>
<dbReference type="SUPFAM" id="SSF48092">
    <property type="entry name" value="Transcription factor STAT-4 N-domain"/>
    <property type="match status" value="1"/>
</dbReference>
<keyword evidence="4" id="KW-1185">Reference proteome</keyword>
<dbReference type="PANTHER" id="PTHR11801">
    <property type="entry name" value="SIGNAL TRANSDUCER AND ACTIVATOR OF TRANSCRIPTION"/>
    <property type="match status" value="1"/>
</dbReference>
<sequence length="137" mass="16046">MAQWQELLKLDSALQNQVRQLYEGRFPIEIRHWLSNWIEIQDCKKRNLRLYLRHSCQFVSNFAFQENFQAQPMNLAALLSECLKEEKKILASVTATLELKKEVKTLEGLNEKLHFIQKMWQSKGLAGDHAGTVWAES</sequence>
<dbReference type="Proteomes" id="UP001476798">
    <property type="component" value="Unassembled WGS sequence"/>
</dbReference>
<keyword evidence="1" id="KW-0727">SH2 domain</keyword>
<dbReference type="InterPro" id="IPR001217">
    <property type="entry name" value="STAT"/>
</dbReference>
<dbReference type="InterPro" id="IPR013799">
    <property type="entry name" value="STAT_TF_prot_interaction"/>
</dbReference>
<dbReference type="Pfam" id="PF02865">
    <property type="entry name" value="STAT_int"/>
    <property type="match status" value="2"/>
</dbReference>
<dbReference type="Gene3D" id="1.10.532.10">
    <property type="entry name" value="STAT transcription factor, N-terminal domain"/>
    <property type="match status" value="1"/>
</dbReference>
<reference evidence="3 4" key="1">
    <citation type="submission" date="2021-06" db="EMBL/GenBank/DDBJ databases">
        <authorList>
            <person name="Palmer J.M."/>
        </authorList>
    </citation>
    <scope>NUCLEOTIDE SEQUENCE [LARGE SCALE GENOMIC DNA]</scope>
    <source>
        <strain evidence="3 4">GA_2019</strain>
        <tissue evidence="3">Muscle</tissue>
    </source>
</reference>
<comment type="caution">
    <text evidence="3">The sequence shown here is derived from an EMBL/GenBank/DDBJ whole genome shotgun (WGS) entry which is preliminary data.</text>
</comment>
<evidence type="ECO:0000256" key="1">
    <source>
        <dbReference type="ARBA" id="ARBA00022999"/>
    </source>
</evidence>
<evidence type="ECO:0000259" key="2">
    <source>
        <dbReference type="SMART" id="SM00964"/>
    </source>
</evidence>
<dbReference type="SMART" id="SM00964">
    <property type="entry name" value="STAT_int"/>
    <property type="match status" value="1"/>
</dbReference>
<dbReference type="EMBL" id="JAHRIO010011258">
    <property type="protein sequence ID" value="MEQ2162100.1"/>
    <property type="molecule type" value="Genomic_DNA"/>
</dbReference>
<dbReference type="InterPro" id="IPR036535">
    <property type="entry name" value="STAT_N_sf"/>
</dbReference>
<evidence type="ECO:0000313" key="4">
    <source>
        <dbReference type="Proteomes" id="UP001476798"/>
    </source>
</evidence>
<name>A0ABV0MSK5_9TELE</name>
<protein>
    <recommendedName>
        <fullName evidence="2">STAT transcription factor protein interaction domain-containing protein</fullName>
    </recommendedName>
</protein>
<proteinExistence type="predicted"/>
<organism evidence="3 4">
    <name type="scientific">Goodea atripinnis</name>
    <dbReference type="NCBI Taxonomy" id="208336"/>
    <lineage>
        <taxon>Eukaryota</taxon>
        <taxon>Metazoa</taxon>
        <taxon>Chordata</taxon>
        <taxon>Craniata</taxon>
        <taxon>Vertebrata</taxon>
        <taxon>Euteleostomi</taxon>
        <taxon>Actinopterygii</taxon>
        <taxon>Neopterygii</taxon>
        <taxon>Teleostei</taxon>
        <taxon>Neoteleostei</taxon>
        <taxon>Acanthomorphata</taxon>
        <taxon>Ovalentaria</taxon>
        <taxon>Atherinomorphae</taxon>
        <taxon>Cyprinodontiformes</taxon>
        <taxon>Goodeidae</taxon>
        <taxon>Goodea</taxon>
    </lineage>
</organism>
<evidence type="ECO:0000313" key="3">
    <source>
        <dbReference type="EMBL" id="MEQ2162100.1"/>
    </source>
</evidence>
<feature type="domain" description="STAT transcription factor protein interaction" evidence="2">
    <location>
        <begin position="2"/>
        <end position="96"/>
    </location>
</feature>
<gene>
    <name evidence="3" type="ORF">GOODEAATRI_016374</name>
</gene>